<gene>
    <name evidence="1" type="ORF">IM811_003300</name>
</gene>
<proteinExistence type="predicted"/>
<comment type="caution">
    <text evidence="1">The sequence shown here is derived from an EMBL/GenBank/DDBJ whole genome shotgun (WGS) entry which is preliminary data.</text>
</comment>
<organism evidence="1 2">
    <name type="scientific">Bionectria ochroleuca</name>
    <name type="common">Gliocladium roseum</name>
    <dbReference type="NCBI Taxonomy" id="29856"/>
    <lineage>
        <taxon>Eukaryota</taxon>
        <taxon>Fungi</taxon>
        <taxon>Dikarya</taxon>
        <taxon>Ascomycota</taxon>
        <taxon>Pezizomycotina</taxon>
        <taxon>Sordariomycetes</taxon>
        <taxon>Hypocreomycetidae</taxon>
        <taxon>Hypocreales</taxon>
        <taxon>Bionectriaceae</taxon>
        <taxon>Clonostachys</taxon>
    </lineage>
</organism>
<name>A0A8H7N2N9_BIOOC</name>
<dbReference type="Proteomes" id="UP000616885">
    <property type="component" value="Unassembled WGS sequence"/>
</dbReference>
<sequence length="105" mass="11635">MYKLGDLLEDEPLFDTGYGTTISFRFGVDCGALSILSPQLPACHLKHKAANVALLSKSIDPQALLCSWILMLSFNTIYKSTILNSRLEISNVTHSGQSFFAYTHH</sequence>
<evidence type="ECO:0000313" key="1">
    <source>
        <dbReference type="EMBL" id="KAF9746395.1"/>
    </source>
</evidence>
<evidence type="ECO:0000313" key="2">
    <source>
        <dbReference type="Proteomes" id="UP000616885"/>
    </source>
</evidence>
<accession>A0A8H7N2N9</accession>
<dbReference type="EMBL" id="JADCTT010000011">
    <property type="protein sequence ID" value="KAF9746395.1"/>
    <property type="molecule type" value="Genomic_DNA"/>
</dbReference>
<protein>
    <submittedName>
        <fullName evidence="1">Uncharacterized protein</fullName>
    </submittedName>
</protein>
<reference evidence="1" key="1">
    <citation type="submission" date="2020-10" db="EMBL/GenBank/DDBJ databases">
        <title>High-Quality Genome Resource of Clonostachys rosea strain S41 by Oxford Nanopore Long-Read Sequencing.</title>
        <authorList>
            <person name="Wang H."/>
        </authorList>
    </citation>
    <scope>NUCLEOTIDE SEQUENCE</scope>
    <source>
        <strain evidence="1">S41</strain>
    </source>
</reference>
<dbReference type="AlphaFoldDB" id="A0A8H7N2N9"/>